<evidence type="ECO:0000256" key="3">
    <source>
        <dbReference type="ARBA" id="ARBA00022827"/>
    </source>
</evidence>
<dbReference type="Gene3D" id="3.30.390.30">
    <property type="match status" value="1"/>
</dbReference>
<dbReference type="InterPro" id="IPR004099">
    <property type="entry name" value="Pyr_nucl-diS_OxRdtase_dimer"/>
</dbReference>
<keyword evidence="4" id="KW-0520">NAD</keyword>
<keyword evidence="9" id="KW-1185">Reference proteome</keyword>
<evidence type="ECO:0000256" key="5">
    <source>
        <dbReference type="PIRSR" id="PIRSR000350-4"/>
    </source>
</evidence>
<dbReference type="InterPro" id="IPR016156">
    <property type="entry name" value="FAD/NAD-linked_Rdtase_dimer_sf"/>
</dbReference>
<keyword evidence="2" id="KW-0285">Flavoprotein</keyword>
<accession>A0A3N0CMI5</accession>
<evidence type="ECO:0000256" key="1">
    <source>
        <dbReference type="ARBA" id="ARBA00007532"/>
    </source>
</evidence>
<evidence type="ECO:0000256" key="4">
    <source>
        <dbReference type="PIRSR" id="PIRSR000350-3"/>
    </source>
</evidence>
<feature type="binding site" evidence="4">
    <location>
        <begin position="180"/>
        <end position="187"/>
    </location>
    <ligand>
        <name>NAD(+)</name>
        <dbReference type="ChEBI" id="CHEBI:57540"/>
    </ligand>
</feature>
<feature type="disulfide bond" description="Redox-active" evidence="5">
    <location>
        <begin position="45"/>
        <end position="50"/>
    </location>
</feature>
<feature type="binding site" evidence="4">
    <location>
        <position position="203"/>
    </location>
    <ligand>
        <name>NAD(+)</name>
        <dbReference type="ChEBI" id="CHEBI:57540"/>
    </ligand>
</feature>
<feature type="binding site" evidence="4">
    <location>
        <position position="305"/>
    </location>
    <ligand>
        <name>NAD(+)</name>
        <dbReference type="ChEBI" id="CHEBI:57540"/>
    </ligand>
</feature>
<reference evidence="8 9" key="1">
    <citation type="submission" date="2018-11" db="EMBL/GenBank/DDBJ databases">
        <authorList>
            <person name="Li F."/>
        </authorList>
    </citation>
    <scope>NUCLEOTIDE SEQUENCE [LARGE SCALE GENOMIC DNA]</scope>
    <source>
        <strain evidence="8 9">Gsoil 097</strain>
    </source>
</reference>
<comment type="similarity">
    <text evidence="1">Belongs to the class-I pyridine nucleotide-disulfide oxidoreductase family.</text>
</comment>
<name>A0A3N0CMI5_9ACTN</name>
<sequence length="450" mass="47353">MSQHQQECDVVVLGLGPGGEHAAAVLAGKGLDVVAIDERLVGGECPYFGCVPSKMMIAAATALQQARRVPGLAGRADVRPDWGPVASRIRDEATDDWDDKVAVERLEAAGATFVRGRGTITAPREVTVDGTAYVARRGIVLNTGTTPGAPPIDGLAETPFWTNREIVKVTELPASLTVIGGGPIGCELAQVLATFGVAVTVVEVADRLIAVEEPEASDLLTRAFAAQGIEVVTGARIQRVEHAGDAFTVVLDDREIVSERLLVAAGRRNNLAGIGLEHVGLDPEARVLEPDQRMRVADGVWAVGDITGKGAFTHVSMYQADVVVRDVLGEDGPWADYRAVARATFTAPEIGSVGLSEAAARQQGLDVRVATGDLGSRGWLAKEEGLVKLVADRSRGVLVGACVVASTGGEVLSMLATAIHAEIPIATLAEMHFAYPTFYRAVQPVLRDLL</sequence>
<gene>
    <name evidence="8" type="ORF">EFK50_06105</name>
</gene>
<organism evidence="8 9">
    <name type="scientific">Nocardioides marmoriginsengisoli</name>
    <dbReference type="NCBI Taxonomy" id="661483"/>
    <lineage>
        <taxon>Bacteria</taxon>
        <taxon>Bacillati</taxon>
        <taxon>Actinomycetota</taxon>
        <taxon>Actinomycetes</taxon>
        <taxon>Propionibacteriales</taxon>
        <taxon>Nocardioidaceae</taxon>
        <taxon>Nocardioides</taxon>
    </lineage>
</organism>
<evidence type="ECO:0000313" key="9">
    <source>
        <dbReference type="Proteomes" id="UP000267128"/>
    </source>
</evidence>
<comment type="caution">
    <text evidence="8">The sequence shown here is derived from an EMBL/GenBank/DDBJ whole genome shotgun (WGS) entry which is preliminary data.</text>
</comment>
<evidence type="ECO:0000259" key="7">
    <source>
        <dbReference type="Pfam" id="PF07992"/>
    </source>
</evidence>
<dbReference type="Gene3D" id="3.50.50.60">
    <property type="entry name" value="FAD/NAD(P)-binding domain"/>
    <property type="match status" value="2"/>
</dbReference>
<feature type="domain" description="FAD/NAD(P)-binding" evidence="7">
    <location>
        <begin position="9"/>
        <end position="320"/>
    </location>
</feature>
<dbReference type="AlphaFoldDB" id="A0A3N0CMI5"/>
<feature type="binding site" evidence="4">
    <location>
        <position position="266"/>
    </location>
    <ligand>
        <name>NAD(+)</name>
        <dbReference type="ChEBI" id="CHEBI:57540"/>
    </ligand>
</feature>
<dbReference type="Pfam" id="PF07992">
    <property type="entry name" value="Pyr_redox_2"/>
    <property type="match status" value="1"/>
</dbReference>
<keyword evidence="4" id="KW-0547">Nucleotide-binding</keyword>
<dbReference type="GO" id="GO:0003955">
    <property type="term" value="F:NAD(P)H dehydrogenase (quinone) activity"/>
    <property type="evidence" value="ECO:0007669"/>
    <property type="project" value="TreeGrafter"/>
</dbReference>
<protein>
    <submittedName>
        <fullName evidence="8">NAD(P)/FAD-dependent oxidoreductase</fullName>
    </submittedName>
</protein>
<dbReference type="Pfam" id="PF02852">
    <property type="entry name" value="Pyr_redox_dim"/>
    <property type="match status" value="1"/>
</dbReference>
<evidence type="ECO:0000313" key="8">
    <source>
        <dbReference type="EMBL" id="RNL64113.1"/>
    </source>
</evidence>
<dbReference type="PANTHER" id="PTHR43014:SF2">
    <property type="entry name" value="MERCURIC REDUCTASE"/>
    <property type="match status" value="1"/>
</dbReference>
<dbReference type="SUPFAM" id="SSF51905">
    <property type="entry name" value="FAD/NAD(P)-binding domain"/>
    <property type="match status" value="1"/>
</dbReference>
<evidence type="ECO:0000259" key="6">
    <source>
        <dbReference type="Pfam" id="PF02852"/>
    </source>
</evidence>
<dbReference type="GO" id="GO:0050660">
    <property type="term" value="F:flavin adenine dinucleotide binding"/>
    <property type="evidence" value="ECO:0007669"/>
    <property type="project" value="TreeGrafter"/>
</dbReference>
<feature type="binding site" evidence="4">
    <location>
        <position position="54"/>
    </location>
    <ligand>
        <name>FAD</name>
        <dbReference type="ChEBI" id="CHEBI:57692"/>
    </ligand>
</feature>
<dbReference type="RefSeq" id="WP_123226690.1">
    <property type="nucleotide sequence ID" value="NZ_RJSE01000005.1"/>
</dbReference>
<feature type="domain" description="Pyridine nucleotide-disulphide oxidoreductase dimerisation" evidence="6">
    <location>
        <begin position="340"/>
        <end position="442"/>
    </location>
</feature>
<keyword evidence="3 4" id="KW-0274">FAD</keyword>
<proteinExistence type="inferred from homology"/>
<dbReference type="InterPro" id="IPR023753">
    <property type="entry name" value="FAD/NAD-binding_dom"/>
</dbReference>
<dbReference type="SUPFAM" id="SSF55424">
    <property type="entry name" value="FAD/NAD-linked reductases, dimerisation (C-terminal) domain"/>
    <property type="match status" value="1"/>
</dbReference>
<dbReference type="PRINTS" id="PR00411">
    <property type="entry name" value="PNDRDTASEI"/>
</dbReference>
<dbReference type="PIRSF" id="PIRSF000350">
    <property type="entry name" value="Mercury_reductase_MerA"/>
    <property type="match status" value="1"/>
</dbReference>
<dbReference type="PANTHER" id="PTHR43014">
    <property type="entry name" value="MERCURIC REDUCTASE"/>
    <property type="match status" value="1"/>
</dbReference>
<dbReference type="Proteomes" id="UP000267128">
    <property type="component" value="Unassembled WGS sequence"/>
</dbReference>
<comment type="cofactor">
    <cofactor evidence="4">
        <name>FAD</name>
        <dbReference type="ChEBI" id="CHEBI:57692"/>
    </cofactor>
    <text evidence="4">Binds 1 FAD per subunit.</text>
</comment>
<dbReference type="EMBL" id="RJSE01000005">
    <property type="protein sequence ID" value="RNL64113.1"/>
    <property type="molecule type" value="Genomic_DNA"/>
</dbReference>
<dbReference type="OrthoDB" id="4763248at2"/>
<feature type="binding site" evidence="4">
    <location>
        <position position="118"/>
    </location>
    <ligand>
        <name>FAD</name>
        <dbReference type="ChEBI" id="CHEBI:57692"/>
    </ligand>
</feature>
<dbReference type="InterPro" id="IPR001100">
    <property type="entry name" value="Pyr_nuc-diS_OxRdtase"/>
</dbReference>
<evidence type="ECO:0000256" key="2">
    <source>
        <dbReference type="ARBA" id="ARBA00022630"/>
    </source>
</evidence>
<dbReference type="PRINTS" id="PR00368">
    <property type="entry name" value="FADPNR"/>
</dbReference>
<dbReference type="InterPro" id="IPR036188">
    <property type="entry name" value="FAD/NAD-bd_sf"/>
</dbReference>